<keyword evidence="1" id="KW-0472">Membrane</keyword>
<gene>
    <name evidence="2" type="ORF">ACFSUD_06175</name>
</gene>
<dbReference type="EMBL" id="JBHUMP010000003">
    <property type="protein sequence ID" value="MFD2739145.1"/>
    <property type="molecule type" value="Genomic_DNA"/>
</dbReference>
<dbReference type="RefSeq" id="WP_386372471.1">
    <property type="nucleotide sequence ID" value="NZ_JBHUMP010000003.1"/>
</dbReference>
<keyword evidence="1" id="KW-1133">Transmembrane helix</keyword>
<sequence length="146" mass="14964">MVDHEHPTPPPGRVPADTAAPSTGSLLSDVLNNVSALIRNEFDLARAEVDQNLKRAGVAVGMICGALIVALVALNVLAAALVAALTEAGIAAGWSALIVGVVFAVIALIMAAKGTSDLKLSSLAPSRTAKNVKRDAQAVKETYNDK</sequence>
<organism evidence="2 3">
    <name type="scientific">Sulfitobacter aestuarii</name>
    <dbReference type="NCBI Taxonomy" id="2161676"/>
    <lineage>
        <taxon>Bacteria</taxon>
        <taxon>Pseudomonadati</taxon>
        <taxon>Pseudomonadota</taxon>
        <taxon>Alphaproteobacteria</taxon>
        <taxon>Rhodobacterales</taxon>
        <taxon>Roseobacteraceae</taxon>
        <taxon>Sulfitobacter</taxon>
    </lineage>
</organism>
<accession>A0ABW5U0P8</accession>
<evidence type="ECO:0000313" key="2">
    <source>
        <dbReference type="EMBL" id="MFD2739145.1"/>
    </source>
</evidence>
<comment type="caution">
    <text evidence="2">The sequence shown here is derived from an EMBL/GenBank/DDBJ whole genome shotgun (WGS) entry which is preliminary data.</text>
</comment>
<proteinExistence type="predicted"/>
<evidence type="ECO:0000313" key="3">
    <source>
        <dbReference type="Proteomes" id="UP001597474"/>
    </source>
</evidence>
<keyword evidence="1" id="KW-0812">Transmembrane</keyword>
<reference evidence="3" key="1">
    <citation type="journal article" date="2019" name="Int. J. Syst. Evol. Microbiol.">
        <title>The Global Catalogue of Microorganisms (GCM) 10K type strain sequencing project: providing services to taxonomists for standard genome sequencing and annotation.</title>
        <authorList>
            <consortium name="The Broad Institute Genomics Platform"/>
            <consortium name="The Broad Institute Genome Sequencing Center for Infectious Disease"/>
            <person name="Wu L."/>
            <person name="Ma J."/>
        </authorList>
    </citation>
    <scope>NUCLEOTIDE SEQUENCE [LARGE SCALE GENOMIC DNA]</scope>
    <source>
        <strain evidence="3">TISTR 2562</strain>
    </source>
</reference>
<dbReference type="Pfam" id="PF07332">
    <property type="entry name" value="Phage_holin_3_6"/>
    <property type="match status" value="1"/>
</dbReference>
<dbReference type="Proteomes" id="UP001597474">
    <property type="component" value="Unassembled WGS sequence"/>
</dbReference>
<evidence type="ECO:0000256" key="1">
    <source>
        <dbReference type="SAM" id="Phobius"/>
    </source>
</evidence>
<dbReference type="InterPro" id="IPR009937">
    <property type="entry name" value="Phage_holin_3_6"/>
</dbReference>
<name>A0ABW5U0P8_9RHOB</name>
<keyword evidence="3" id="KW-1185">Reference proteome</keyword>
<feature type="transmembrane region" description="Helical" evidence="1">
    <location>
        <begin position="91"/>
        <end position="112"/>
    </location>
</feature>
<protein>
    <submittedName>
        <fullName evidence="2">Phage holin family protein</fullName>
    </submittedName>
</protein>
<feature type="transmembrane region" description="Helical" evidence="1">
    <location>
        <begin position="56"/>
        <end position="85"/>
    </location>
</feature>